<sequence length="29" mass="3298">MTVEKGDPEVDVKPKPGDRQSHNSYQKNI</sequence>
<proteinExistence type="predicted"/>
<comment type="caution">
    <text evidence="2">The sequence shown here is derived from an EMBL/GenBank/DDBJ whole genome shotgun (WGS) entry which is preliminary data.</text>
</comment>
<feature type="region of interest" description="Disordered" evidence="1">
    <location>
        <begin position="1"/>
        <end position="29"/>
    </location>
</feature>
<protein>
    <submittedName>
        <fullName evidence="2">Uncharacterized protein</fullName>
    </submittedName>
</protein>
<feature type="compositionally biased region" description="Basic and acidic residues" evidence="1">
    <location>
        <begin position="1"/>
        <end position="21"/>
    </location>
</feature>
<dbReference type="EMBL" id="CAKOFQ010007181">
    <property type="protein sequence ID" value="CAH1993720.1"/>
    <property type="molecule type" value="Genomic_DNA"/>
</dbReference>
<evidence type="ECO:0000313" key="3">
    <source>
        <dbReference type="Proteomes" id="UP001152888"/>
    </source>
</evidence>
<evidence type="ECO:0000256" key="1">
    <source>
        <dbReference type="SAM" id="MobiDB-lite"/>
    </source>
</evidence>
<reference evidence="2" key="1">
    <citation type="submission" date="2022-03" db="EMBL/GenBank/DDBJ databases">
        <authorList>
            <person name="Sayadi A."/>
        </authorList>
    </citation>
    <scope>NUCLEOTIDE SEQUENCE</scope>
</reference>
<accession>A0A9P0LIJ2</accession>
<name>A0A9P0LIJ2_ACAOB</name>
<dbReference type="AlphaFoldDB" id="A0A9P0LIJ2"/>
<keyword evidence="3" id="KW-1185">Reference proteome</keyword>
<evidence type="ECO:0000313" key="2">
    <source>
        <dbReference type="EMBL" id="CAH1993720.1"/>
    </source>
</evidence>
<dbReference type="Proteomes" id="UP001152888">
    <property type="component" value="Unassembled WGS sequence"/>
</dbReference>
<gene>
    <name evidence="2" type="ORF">ACAOBT_LOCUS21683</name>
</gene>
<organism evidence="2 3">
    <name type="scientific">Acanthoscelides obtectus</name>
    <name type="common">Bean weevil</name>
    <name type="synonym">Bruchus obtectus</name>
    <dbReference type="NCBI Taxonomy" id="200917"/>
    <lineage>
        <taxon>Eukaryota</taxon>
        <taxon>Metazoa</taxon>
        <taxon>Ecdysozoa</taxon>
        <taxon>Arthropoda</taxon>
        <taxon>Hexapoda</taxon>
        <taxon>Insecta</taxon>
        <taxon>Pterygota</taxon>
        <taxon>Neoptera</taxon>
        <taxon>Endopterygota</taxon>
        <taxon>Coleoptera</taxon>
        <taxon>Polyphaga</taxon>
        <taxon>Cucujiformia</taxon>
        <taxon>Chrysomeloidea</taxon>
        <taxon>Chrysomelidae</taxon>
        <taxon>Bruchinae</taxon>
        <taxon>Bruchini</taxon>
        <taxon>Acanthoscelides</taxon>
    </lineage>
</organism>